<protein>
    <recommendedName>
        <fullName evidence="5">Mid2 domain-containing protein</fullName>
    </recommendedName>
</protein>
<keyword evidence="2" id="KW-0472">Membrane</keyword>
<evidence type="ECO:0008006" key="5">
    <source>
        <dbReference type="Google" id="ProtNLM"/>
    </source>
</evidence>
<feature type="compositionally biased region" description="Polar residues" evidence="1">
    <location>
        <begin position="330"/>
        <end position="351"/>
    </location>
</feature>
<feature type="compositionally biased region" description="Pro residues" evidence="1">
    <location>
        <begin position="366"/>
        <end position="378"/>
    </location>
</feature>
<feature type="region of interest" description="Disordered" evidence="1">
    <location>
        <begin position="318"/>
        <end position="378"/>
    </location>
</feature>
<name>A0AAN7TG25_9PEZI</name>
<feature type="transmembrane region" description="Helical" evidence="2">
    <location>
        <begin position="203"/>
        <end position="231"/>
    </location>
</feature>
<accession>A0AAN7TG25</accession>
<evidence type="ECO:0000256" key="1">
    <source>
        <dbReference type="SAM" id="MobiDB-lite"/>
    </source>
</evidence>
<organism evidence="3 4">
    <name type="scientific">Meristemomyces frigidus</name>
    <dbReference type="NCBI Taxonomy" id="1508187"/>
    <lineage>
        <taxon>Eukaryota</taxon>
        <taxon>Fungi</taxon>
        <taxon>Dikarya</taxon>
        <taxon>Ascomycota</taxon>
        <taxon>Pezizomycotina</taxon>
        <taxon>Dothideomycetes</taxon>
        <taxon>Dothideomycetidae</taxon>
        <taxon>Mycosphaerellales</taxon>
        <taxon>Teratosphaeriaceae</taxon>
        <taxon>Meristemomyces</taxon>
    </lineage>
</organism>
<dbReference type="EMBL" id="JAVRRL010000017">
    <property type="protein sequence ID" value="KAK5114477.1"/>
    <property type="molecule type" value="Genomic_DNA"/>
</dbReference>
<evidence type="ECO:0000313" key="4">
    <source>
        <dbReference type="Proteomes" id="UP001310890"/>
    </source>
</evidence>
<proteinExistence type="predicted"/>
<comment type="caution">
    <text evidence="3">The sequence shown here is derived from an EMBL/GenBank/DDBJ whole genome shotgun (WGS) entry which is preliminary data.</text>
</comment>
<evidence type="ECO:0000256" key="2">
    <source>
        <dbReference type="SAM" id="Phobius"/>
    </source>
</evidence>
<keyword evidence="2" id="KW-0812">Transmembrane</keyword>
<feature type="region of interest" description="Disordered" evidence="1">
    <location>
        <begin position="145"/>
        <end position="183"/>
    </location>
</feature>
<evidence type="ECO:0000313" key="3">
    <source>
        <dbReference type="EMBL" id="KAK5114477.1"/>
    </source>
</evidence>
<reference evidence="3" key="1">
    <citation type="submission" date="2023-08" db="EMBL/GenBank/DDBJ databases">
        <title>Black Yeasts Isolated from many extreme environments.</title>
        <authorList>
            <person name="Coleine C."/>
            <person name="Stajich J.E."/>
            <person name="Selbmann L."/>
        </authorList>
    </citation>
    <scope>NUCLEOTIDE SEQUENCE</scope>
    <source>
        <strain evidence="3">CCFEE 5401</strain>
    </source>
</reference>
<sequence>MWTTGFGHGTQYSATTITIIIIILALSPATTWAQALFTQPAPNALTALVGTTNYTAGQEVQVGWKTGFAYTTLKVWQAVGDGTYFGQTLAERYTQDQTSFTWPAANVVASSNAGALHFELSDASGNCIEGCTTESTDFYVTKSAQSSSTTSSGSAASSISSASSSATQTSSPTSSSDIGAATASSTSGSGIGNLANNAHNHHALAVGLGVGLGVGLPLLALLLLLCFCIPYRRKKRAKNMPRGQQPVVSRPMQQRLRDSDQLPIMGPAPPPPVVFPDGIAQWRPNGAQRLSGGTATSQAESFHGPFPFEAAPSRDFDTESVVSEYEQRSRWGTPTGQRSLSGSVRTVTPNTGGRARLKSIDEHYPPRPSTPPQWPLRS</sequence>
<keyword evidence="2" id="KW-1133">Transmembrane helix</keyword>
<feature type="transmembrane region" description="Helical" evidence="2">
    <location>
        <begin position="12"/>
        <end position="33"/>
    </location>
</feature>
<gene>
    <name evidence="3" type="ORF">LTR62_002412</name>
</gene>
<dbReference type="AlphaFoldDB" id="A0AAN7TG25"/>
<dbReference type="Proteomes" id="UP001310890">
    <property type="component" value="Unassembled WGS sequence"/>
</dbReference>